<dbReference type="EMBL" id="CP013232">
    <property type="protein sequence ID" value="AMO92789.1"/>
    <property type="molecule type" value="Genomic_DNA"/>
</dbReference>
<proteinExistence type="predicted"/>
<feature type="chain" id="PRO_5007276595" evidence="1">
    <location>
        <begin position="25"/>
        <end position="250"/>
    </location>
</feature>
<reference evidence="2 3" key="1">
    <citation type="submission" date="2015-11" db="EMBL/GenBank/DDBJ databases">
        <title>Exploring the genomic traits of fungus-feeding bacterial genus Collimonas.</title>
        <authorList>
            <person name="Song C."/>
            <person name="Schmidt R."/>
            <person name="de Jager V."/>
            <person name="Krzyzanowska D."/>
            <person name="Jongedijk E."/>
            <person name="Cankar K."/>
            <person name="Beekwilder J."/>
            <person name="van Veen A."/>
            <person name="de Boer W."/>
            <person name="van Veen J.A."/>
            <person name="Garbeva P."/>
        </authorList>
    </citation>
    <scope>NUCLEOTIDE SEQUENCE [LARGE SCALE GENOMIC DNA]</scope>
    <source>
        <strain evidence="2 3">Ter6</strain>
    </source>
</reference>
<gene>
    <name evidence="2" type="ORF">CFter6_0058</name>
</gene>
<dbReference type="RefSeq" id="WP_082814487.1">
    <property type="nucleotide sequence ID" value="NZ_CP013232.1"/>
</dbReference>
<dbReference type="PATRIC" id="fig|158899.10.peg.58"/>
<keyword evidence="1" id="KW-0732">Signal</keyword>
<dbReference type="Pfam" id="PF08238">
    <property type="entry name" value="Sel1"/>
    <property type="match status" value="5"/>
</dbReference>
<evidence type="ECO:0000256" key="1">
    <source>
        <dbReference type="SAM" id="SignalP"/>
    </source>
</evidence>
<dbReference type="PANTHER" id="PTHR11102:SF160">
    <property type="entry name" value="ERAD-ASSOCIATED E3 UBIQUITIN-PROTEIN LIGASE COMPONENT HRD3"/>
    <property type="match status" value="1"/>
</dbReference>
<accession>A0A127P4N1</accession>
<organism evidence="2">
    <name type="scientific">Collimonas fungivorans</name>
    <dbReference type="NCBI Taxonomy" id="158899"/>
    <lineage>
        <taxon>Bacteria</taxon>
        <taxon>Pseudomonadati</taxon>
        <taxon>Pseudomonadota</taxon>
        <taxon>Betaproteobacteria</taxon>
        <taxon>Burkholderiales</taxon>
        <taxon>Oxalobacteraceae</taxon>
        <taxon>Collimonas</taxon>
    </lineage>
</organism>
<dbReference type="Proteomes" id="UP000072421">
    <property type="component" value="Chromosome"/>
</dbReference>
<dbReference type="PROSITE" id="PS51257">
    <property type="entry name" value="PROKAR_LIPOPROTEIN"/>
    <property type="match status" value="1"/>
</dbReference>
<dbReference type="Gene3D" id="1.25.40.10">
    <property type="entry name" value="Tetratricopeptide repeat domain"/>
    <property type="match status" value="1"/>
</dbReference>
<dbReference type="OrthoDB" id="8589804at2"/>
<evidence type="ECO:0000313" key="2">
    <source>
        <dbReference type="EMBL" id="AMO92789.1"/>
    </source>
</evidence>
<evidence type="ECO:0000313" key="3">
    <source>
        <dbReference type="Proteomes" id="UP000072421"/>
    </source>
</evidence>
<dbReference type="SUPFAM" id="SSF81901">
    <property type="entry name" value="HCP-like"/>
    <property type="match status" value="1"/>
</dbReference>
<dbReference type="SMART" id="SM00671">
    <property type="entry name" value="SEL1"/>
    <property type="match status" value="5"/>
</dbReference>
<dbReference type="InterPro" id="IPR011990">
    <property type="entry name" value="TPR-like_helical_dom_sf"/>
</dbReference>
<sequence>MMKNRKPLAALDKIAFLLVAAALGACTGEVAPDNARIESVGMLALHGRQVSAITQLQAWAAAGRPVAQRELALALASIPDQSAQAGAWLEKAAAAGDTESRFQLAQALYQGSLGLKLDQAQAWSWYERAAKSGNAKASFMLARMAKYGEGVPRDLKLSATWLLQASKQGNAQAMFLLSNAYAAGEGVEQNPQLAREWLERSAEGDFPVAIQALAMSLEGGDRHGEPDPVRARHLIKEATDERSMRWNNYQ</sequence>
<dbReference type="PANTHER" id="PTHR11102">
    <property type="entry name" value="SEL-1-LIKE PROTEIN"/>
    <property type="match status" value="1"/>
</dbReference>
<name>A0A127P4N1_9BURK</name>
<feature type="signal peptide" evidence="1">
    <location>
        <begin position="1"/>
        <end position="24"/>
    </location>
</feature>
<dbReference type="InterPro" id="IPR050767">
    <property type="entry name" value="Sel1_AlgK"/>
</dbReference>
<dbReference type="AlphaFoldDB" id="A0A127P4N1"/>
<dbReference type="InterPro" id="IPR006597">
    <property type="entry name" value="Sel1-like"/>
</dbReference>
<protein>
    <submittedName>
        <fullName evidence="2">Sel1 repeat family protein</fullName>
    </submittedName>
</protein>